<protein>
    <recommendedName>
        <fullName evidence="1">Methyltransferase type 11 domain-containing protein</fullName>
    </recommendedName>
</protein>
<dbReference type="InterPro" id="IPR013216">
    <property type="entry name" value="Methyltransf_11"/>
</dbReference>
<dbReference type="Proteomes" id="UP000824469">
    <property type="component" value="Unassembled WGS sequence"/>
</dbReference>
<reference evidence="2 3" key="1">
    <citation type="journal article" date="2021" name="Nat. Plants">
        <title>The Taxus genome provides insights into paclitaxel biosynthesis.</title>
        <authorList>
            <person name="Xiong X."/>
            <person name="Gou J."/>
            <person name="Liao Q."/>
            <person name="Li Y."/>
            <person name="Zhou Q."/>
            <person name="Bi G."/>
            <person name="Li C."/>
            <person name="Du R."/>
            <person name="Wang X."/>
            <person name="Sun T."/>
            <person name="Guo L."/>
            <person name="Liang H."/>
            <person name="Lu P."/>
            <person name="Wu Y."/>
            <person name="Zhang Z."/>
            <person name="Ro D.K."/>
            <person name="Shang Y."/>
            <person name="Huang S."/>
            <person name="Yan J."/>
        </authorList>
    </citation>
    <scope>NUCLEOTIDE SEQUENCE [LARGE SCALE GENOMIC DNA]</scope>
    <source>
        <strain evidence="2">Ta-2019</strain>
    </source>
</reference>
<keyword evidence="3" id="KW-1185">Reference proteome</keyword>
<sequence length="157" mass="17212">MVIATDISKQQLELAQYHPRVTYALTQDVLTDQALQSTVGMDGSVDLVTVAMAVHWFDLDTFYSQVKRILRKPGGVIAVWGYSGPRVSPAVDAVYKKFVESTRGHWNPKKGYVVEGYRTLPFPFQPVLPGGIGCEANPALSEMEREGVVGGIRGSVQ</sequence>
<dbReference type="CDD" id="cd02440">
    <property type="entry name" value="AdoMet_MTases"/>
    <property type="match status" value="1"/>
</dbReference>
<evidence type="ECO:0000259" key="1">
    <source>
        <dbReference type="Pfam" id="PF08241"/>
    </source>
</evidence>
<dbReference type="Pfam" id="PF08241">
    <property type="entry name" value="Methyltransf_11"/>
    <property type="match status" value="1"/>
</dbReference>
<dbReference type="EMBL" id="JAHRHJ020000001">
    <property type="protein sequence ID" value="KAH9329967.1"/>
    <property type="molecule type" value="Genomic_DNA"/>
</dbReference>
<dbReference type="PANTHER" id="PTHR44575:SF2">
    <property type="entry name" value="OS01G0589200 PROTEIN"/>
    <property type="match status" value="1"/>
</dbReference>
<accession>A0AA38GVY9</accession>
<gene>
    <name evidence="2" type="ORF">KI387_002075</name>
</gene>
<dbReference type="Gene3D" id="3.40.50.150">
    <property type="entry name" value="Vaccinia Virus protein VP39"/>
    <property type="match status" value="1"/>
</dbReference>
<feature type="non-terminal residue" evidence="2">
    <location>
        <position position="157"/>
    </location>
</feature>
<dbReference type="GO" id="GO:0008757">
    <property type="term" value="F:S-adenosylmethionine-dependent methyltransferase activity"/>
    <property type="evidence" value="ECO:0007669"/>
    <property type="project" value="InterPro"/>
</dbReference>
<name>A0AA38GVY9_TAXCH</name>
<evidence type="ECO:0000313" key="2">
    <source>
        <dbReference type="EMBL" id="KAH9329967.1"/>
    </source>
</evidence>
<dbReference type="PANTHER" id="PTHR44575">
    <property type="entry name" value="OS01G0589200 PROTEIN"/>
    <property type="match status" value="1"/>
</dbReference>
<feature type="domain" description="Methyltransferase type 11" evidence="1">
    <location>
        <begin position="2"/>
        <end position="78"/>
    </location>
</feature>
<dbReference type="OMA" id="LAQYHPR"/>
<organism evidence="2 3">
    <name type="scientific">Taxus chinensis</name>
    <name type="common">Chinese yew</name>
    <name type="synonym">Taxus wallichiana var. chinensis</name>
    <dbReference type="NCBI Taxonomy" id="29808"/>
    <lineage>
        <taxon>Eukaryota</taxon>
        <taxon>Viridiplantae</taxon>
        <taxon>Streptophyta</taxon>
        <taxon>Embryophyta</taxon>
        <taxon>Tracheophyta</taxon>
        <taxon>Spermatophyta</taxon>
        <taxon>Pinopsida</taxon>
        <taxon>Pinidae</taxon>
        <taxon>Conifers II</taxon>
        <taxon>Cupressales</taxon>
        <taxon>Taxaceae</taxon>
        <taxon>Taxus</taxon>
    </lineage>
</organism>
<dbReference type="SUPFAM" id="SSF53335">
    <property type="entry name" value="S-adenosyl-L-methionine-dependent methyltransferases"/>
    <property type="match status" value="1"/>
</dbReference>
<dbReference type="AlphaFoldDB" id="A0AA38GVY9"/>
<comment type="caution">
    <text evidence="2">The sequence shown here is derived from an EMBL/GenBank/DDBJ whole genome shotgun (WGS) entry which is preliminary data.</text>
</comment>
<dbReference type="InterPro" id="IPR029063">
    <property type="entry name" value="SAM-dependent_MTases_sf"/>
</dbReference>
<proteinExistence type="predicted"/>
<evidence type="ECO:0000313" key="3">
    <source>
        <dbReference type="Proteomes" id="UP000824469"/>
    </source>
</evidence>